<dbReference type="InterPro" id="IPR001279">
    <property type="entry name" value="Metallo-B-lactamas"/>
</dbReference>
<feature type="non-terminal residue" evidence="6">
    <location>
        <position position="125"/>
    </location>
</feature>
<evidence type="ECO:0000256" key="3">
    <source>
        <dbReference type="ARBA" id="ARBA00022801"/>
    </source>
</evidence>
<evidence type="ECO:0000313" key="7">
    <source>
        <dbReference type="Proteomes" id="UP001465976"/>
    </source>
</evidence>
<sequence>MSSPSEITIPSSDSMVSVKAFDILRSTSSVPANVFLEPVLPGREAMVGLPAYSFLIEHGKRRVMFDLGPRKDMENYAPKLKEGFPSLPGFNVQVDKDVVEQLTEGGVELGSIDTVIWSHTHLDHT</sequence>
<proteinExistence type="inferred from homology"/>
<comment type="caution">
    <text evidence="6">The sequence shown here is derived from an EMBL/GenBank/DDBJ whole genome shotgun (WGS) entry which is preliminary data.</text>
</comment>
<reference evidence="6 7" key="1">
    <citation type="submission" date="2024-02" db="EMBL/GenBank/DDBJ databases">
        <title>A draft genome for the cacao thread blight pathogen Marasmius crinis-equi.</title>
        <authorList>
            <person name="Cohen S.P."/>
            <person name="Baruah I.K."/>
            <person name="Amoako-Attah I."/>
            <person name="Bukari Y."/>
            <person name="Meinhardt L.W."/>
            <person name="Bailey B.A."/>
        </authorList>
    </citation>
    <scope>NUCLEOTIDE SEQUENCE [LARGE SCALE GENOMIC DNA]</scope>
    <source>
        <strain evidence="6 7">GH-76</strain>
    </source>
</reference>
<dbReference type="EMBL" id="JBAHYK010005751">
    <property type="protein sequence ID" value="KAL0562438.1"/>
    <property type="molecule type" value="Genomic_DNA"/>
</dbReference>
<dbReference type="Pfam" id="PF00753">
    <property type="entry name" value="Lactamase_B"/>
    <property type="match status" value="1"/>
</dbReference>
<evidence type="ECO:0000256" key="4">
    <source>
        <dbReference type="ARBA" id="ARBA00022833"/>
    </source>
</evidence>
<gene>
    <name evidence="6" type="ORF">V5O48_019649</name>
</gene>
<organism evidence="6 7">
    <name type="scientific">Marasmius crinis-equi</name>
    <dbReference type="NCBI Taxonomy" id="585013"/>
    <lineage>
        <taxon>Eukaryota</taxon>
        <taxon>Fungi</taxon>
        <taxon>Dikarya</taxon>
        <taxon>Basidiomycota</taxon>
        <taxon>Agaricomycotina</taxon>
        <taxon>Agaricomycetes</taxon>
        <taxon>Agaricomycetidae</taxon>
        <taxon>Agaricales</taxon>
        <taxon>Marasmiineae</taxon>
        <taxon>Marasmiaceae</taxon>
        <taxon>Marasmius</taxon>
    </lineage>
</organism>
<keyword evidence="2" id="KW-0479">Metal-binding</keyword>
<dbReference type="PANTHER" id="PTHR42978">
    <property type="entry name" value="QUORUM-QUENCHING LACTONASE YTNP-RELATED-RELATED"/>
    <property type="match status" value="1"/>
</dbReference>
<dbReference type="Proteomes" id="UP001465976">
    <property type="component" value="Unassembled WGS sequence"/>
</dbReference>
<keyword evidence="3" id="KW-0378">Hydrolase</keyword>
<protein>
    <recommendedName>
        <fullName evidence="5">Metallo-beta-lactamase domain-containing protein</fullName>
    </recommendedName>
</protein>
<comment type="similarity">
    <text evidence="1">Belongs to the metallo-beta-lactamase superfamily.</text>
</comment>
<name>A0ABR3EHT7_9AGAR</name>
<evidence type="ECO:0000256" key="1">
    <source>
        <dbReference type="ARBA" id="ARBA00007749"/>
    </source>
</evidence>
<evidence type="ECO:0000256" key="2">
    <source>
        <dbReference type="ARBA" id="ARBA00022723"/>
    </source>
</evidence>
<keyword evidence="4" id="KW-0862">Zinc</keyword>
<keyword evidence="7" id="KW-1185">Reference proteome</keyword>
<dbReference type="SUPFAM" id="SSF56281">
    <property type="entry name" value="Metallo-hydrolase/oxidoreductase"/>
    <property type="match status" value="1"/>
</dbReference>
<dbReference type="PANTHER" id="PTHR42978:SF5">
    <property type="entry name" value="METALLO-BETA-LACTAMASE DOMAIN-CONTAINING PROTEIN"/>
    <property type="match status" value="1"/>
</dbReference>
<dbReference type="InterPro" id="IPR051013">
    <property type="entry name" value="MBL_superfamily_lactonases"/>
</dbReference>
<evidence type="ECO:0000259" key="5">
    <source>
        <dbReference type="Pfam" id="PF00753"/>
    </source>
</evidence>
<dbReference type="InterPro" id="IPR036866">
    <property type="entry name" value="RibonucZ/Hydroxyglut_hydro"/>
</dbReference>
<feature type="domain" description="Metallo-beta-lactamase" evidence="5">
    <location>
        <begin position="49"/>
        <end position="125"/>
    </location>
</feature>
<dbReference type="Gene3D" id="3.60.15.10">
    <property type="entry name" value="Ribonuclease Z/Hydroxyacylglutathione hydrolase-like"/>
    <property type="match status" value="1"/>
</dbReference>
<accession>A0ABR3EHT7</accession>
<evidence type="ECO:0000313" key="6">
    <source>
        <dbReference type="EMBL" id="KAL0562438.1"/>
    </source>
</evidence>